<feature type="transmembrane region" description="Helical" evidence="1">
    <location>
        <begin position="27"/>
        <end position="45"/>
    </location>
</feature>
<name>A0A6V8SLT8_9CLOT</name>
<keyword evidence="1" id="KW-0812">Transmembrane</keyword>
<dbReference type="EMBL" id="BLZR01000001">
    <property type="protein sequence ID" value="GFP76138.1"/>
    <property type="molecule type" value="Genomic_DNA"/>
</dbReference>
<keyword evidence="3" id="KW-1185">Reference proteome</keyword>
<dbReference type="RefSeq" id="WP_183277586.1">
    <property type="nucleotide sequence ID" value="NZ_BLZR01000001.1"/>
</dbReference>
<sequence length="72" mass="8061">MTGFVVILAIIIGIIECIPLIKRGLKKEMYVVAFLLLFAVSIQILSKNKILILKDLIESVLEPIGRAFFKAM</sequence>
<dbReference type="AlphaFoldDB" id="A0A6V8SLT8"/>
<protein>
    <submittedName>
        <fullName evidence="2">Uncharacterized protein</fullName>
    </submittedName>
</protein>
<dbReference type="Proteomes" id="UP000580568">
    <property type="component" value="Unassembled WGS sequence"/>
</dbReference>
<keyword evidence="1" id="KW-1133">Transmembrane helix</keyword>
<keyword evidence="1" id="KW-0472">Membrane</keyword>
<organism evidence="2 3">
    <name type="scientific">Clostridium fungisolvens</name>
    <dbReference type="NCBI Taxonomy" id="1604897"/>
    <lineage>
        <taxon>Bacteria</taxon>
        <taxon>Bacillati</taxon>
        <taxon>Bacillota</taxon>
        <taxon>Clostridia</taxon>
        <taxon>Eubacteriales</taxon>
        <taxon>Clostridiaceae</taxon>
        <taxon>Clostridium</taxon>
    </lineage>
</organism>
<evidence type="ECO:0000313" key="2">
    <source>
        <dbReference type="EMBL" id="GFP76138.1"/>
    </source>
</evidence>
<proteinExistence type="predicted"/>
<comment type="caution">
    <text evidence="2">The sequence shown here is derived from an EMBL/GenBank/DDBJ whole genome shotgun (WGS) entry which is preliminary data.</text>
</comment>
<evidence type="ECO:0000313" key="3">
    <source>
        <dbReference type="Proteomes" id="UP000580568"/>
    </source>
</evidence>
<gene>
    <name evidence="2" type="ORF">bsdtw1_02235</name>
</gene>
<evidence type="ECO:0000256" key="1">
    <source>
        <dbReference type="SAM" id="Phobius"/>
    </source>
</evidence>
<accession>A0A6V8SLT8</accession>
<reference evidence="2 3" key="1">
    <citation type="submission" date="2020-07" db="EMBL/GenBank/DDBJ databases">
        <title>A new beta-1,3-glucan-decomposing anaerobic bacterium isolated from anoxic soil subjected to biological soil disinfestation.</title>
        <authorList>
            <person name="Ueki A."/>
            <person name="Tonouchi A."/>
        </authorList>
    </citation>
    <scope>NUCLEOTIDE SEQUENCE [LARGE SCALE GENOMIC DNA]</scope>
    <source>
        <strain evidence="2 3">TW1</strain>
    </source>
</reference>